<feature type="non-terminal residue" evidence="2">
    <location>
        <position position="108"/>
    </location>
</feature>
<accession>A0A0A9YIZ7</accession>
<dbReference type="EMBL" id="GBHO01011475">
    <property type="protein sequence ID" value="JAG32129.1"/>
    <property type="molecule type" value="Transcribed_RNA"/>
</dbReference>
<reference evidence="2" key="1">
    <citation type="journal article" date="2014" name="PLoS ONE">
        <title>Transcriptome-Based Identification of ABC Transporters in the Western Tarnished Plant Bug Lygus hesperus.</title>
        <authorList>
            <person name="Hull J.J."/>
            <person name="Chaney K."/>
            <person name="Geib S.M."/>
            <person name="Fabrick J.A."/>
            <person name="Brent C.S."/>
            <person name="Walsh D."/>
            <person name="Lavine L.C."/>
        </authorList>
    </citation>
    <scope>NUCLEOTIDE SEQUENCE</scope>
</reference>
<name>A0A0A9YIZ7_LYGHE</name>
<reference evidence="2" key="2">
    <citation type="submission" date="2014-07" db="EMBL/GenBank/DDBJ databases">
        <authorList>
            <person name="Hull J."/>
        </authorList>
    </citation>
    <scope>NUCLEOTIDE SEQUENCE</scope>
</reference>
<protein>
    <submittedName>
        <fullName evidence="2">tRNA (Guanine(37)-N1)-methyltransferase</fullName>
    </submittedName>
</protein>
<keyword evidence="2" id="KW-0808">Transferase</keyword>
<keyword evidence="2" id="KW-0489">Methyltransferase</keyword>
<feature type="non-terminal residue" evidence="2">
    <location>
        <position position="1"/>
    </location>
</feature>
<dbReference type="GO" id="GO:0008168">
    <property type="term" value="F:methyltransferase activity"/>
    <property type="evidence" value="ECO:0007669"/>
    <property type="project" value="UniProtKB-KW"/>
</dbReference>
<organism evidence="2">
    <name type="scientific">Lygus hesperus</name>
    <name type="common">Western plant bug</name>
    <dbReference type="NCBI Taxonomy" id="30085"/>
    <lineage>
        <taxon>Eukaryota</taxon>
        <taxon>Metazoa</taxon>
        <taxon>Ecdysozoa</taxon>
        <taxon>Arthropoda</taxon>
        <taxon>Hexapoda</taxon>
        <taxon>Insecta</taxon>
        <taxon>Pterygota</taxon>
        <taxon>Neoptera</taxon>
        <taxon>Paraneoptera</taxon>
        <taxon>Hemiptera</taxon>
        <taxon>Heteroptera</taxon>
        <taxon>Panheteroptera</taxon>
        <taxon>Cimicomorpha</taxon>
        <taxon>Miridae</taxon>
        <taxon>Mirini</taxon>
        <taxon>Lygus</taxon>
    </lineage>
</organism>
<feature type="region of interest" description="Disordered" evidence="1">
    <location>
        <begin position="1"/>
        <end position="46"/>
    </location>
</feature>
<evidence type="ECO:0000256" key="1">
    <source>
        <dbReference type="SAM" id="MobiDB-lite"/>
    </source>
</evidence>
<sequence length="108" mass="11346">SSSSSGSSSSSASSRASTPPPKDIQPGEAQLPLGETGPDTEVNTPNVPINLEVEFHSQPEQVDEATQTAVRLDILSSLDARMDGVATQVAEILTLFRESRRHSVEGSA</sequence>
<evidence type="ECO:0000313" key="2">
    <source>
        <dbReference type="EMBL" id="JAG32129.1"/>
    </source>
</evidence>
<proteinExistence type="predicted"/>
<dbReference type="GO" id="GO:0032259">
    <property type="term" value="P:methylation"/>
    <property type="evidence" value="ECO:0007669"/>
    <property type="project" value="UniProtKB-KW"/>
</dbReference>
<feature type="compositionally biased region" description="Low complexity" evidence="1">
    <location>
        <begin position="1"/>
        <end position="17"/>
    </location>
</feature>
<gene>
    <name evidence="2" type="ORF">CM83_105625</name>
</gene>
<dbReference type="AlphaFoldDB" id="A0A0A9YIZ7"/>